<name>A0A7S0H0L6_MICPS</name>
<keyword evidence="4" id="KW-0040">ANK repeat</keyword>
<feature type="compositionally biased region" description="Basic and acidic residues" evidence="6">
    <location>
        <begin position="130"/>
        <end position="160"/>
    </location>
</feature>
<feature type="compositionally biased region" description="Basic and acidic residues" evidence="6">
    <location>
        <begin position="173"/>
        <end position="192"/>
    </location>
</feature>
<dbReference type="InterPro" id="IPR038753">
    <property type="entry name" value="NFKBIL1"/>
</dbReference>
<accession>A0A7S0H0L6</accession>
<dbReference type="EMBL" id="HBEN01012756">
    <property type="protein sequence ID" value="CAD8448440.1"/>
    <property type="molecule type" value="Transcribed_RNA"/>
</dbReference>
<keyword evidence="7" id="KW-0472">Membrane</keyword>
<gene>
    <name evidence="8" type="ORF">MSP1401_LOCUS10615</name>
</gene>
<sequence>MRRGEMLSRRATTAVGLTAAVSLVLVIRLRLSAPDGVAGIGLYAFVAHGALVGSSLALCASWAHARGYRALDRFGYARLVGSRVSSDGVLPDRAGPPGATWNGSRWVVEERAPMSGVFGAGGYQGAESAEETRRREARERAEAEHWARVEREDEAREEKRRREKKERKASKQSGDDDDKRERRRDNKQKASSDRASASDAKWADFEKRWAALEDSQKTSSSLAYDDIPWPPKMTELLRRSSNNAGRESREFKVAYRSLLMRWHPDKFAARHGPRLLENDREKVLARVNAVARALNVAFAEG</sequence>
<organism evidence="8">
    <name type="scientific">Micromonas pusilla</name>
    <name type="common">Picoplanktonic green alga</name>
    <name type="synonym">Chromulina pusilla</name>
    <dbReference type="NCBI Taxonomy" id="38833"/>
    <lineage>
        <taxon>Eukaryota</taxon>
        <taxon>Viridiplantae</taxon>
        <taxon>Chlorophyta</taxon>
        <taxon>Mamiellophyceae</taxon>
        <taxon>Mamiellales</taxon>
        <taxon>Mamiellaceae</taxon>
        <taxon>Micromonas</taxon>
    </lineage>
</organism>
<evidence type="ECO:0000313" key="8">
    <source>
        <dbReference type="EMBL" id="CAD8448440.1"/>
    </source>
</evidence>
<keyword evidence="2" id="KW-0597">Phosphoprotein</keyword>
<dbReference type="AlphaFoldDB" id="A0A7S0H0L6"/>
<protein>
    <recommendedName>
        <fullName evidence="9">J domain-containing protein</fullName>
    </recommendedName>
</protein>
<evidence type="ECO:0000256" key="4">
    <source>
        <dbReference type="ARBA" id="ARBA00023043"/>
    </source>
</evidence>
<evidence type="ECO:0000256" key="2">
    <source>
        <dbReference type="ARBA" id="ARBA00022553"/>
    </source>
</evidence>
<dbReference type="GO" id="GO:0043124">
    <property type="term" value="P:negative regulation of canonical NF-kappaB signal transduction"/>
    <property type="evidence" value="ECO:0007669"/>
    <property type="project" value="InterPro"/>
</dbReference>
<feature type="region of interest" description="Disordered" evidence="6">
    <location>
        <begin position="118"/>
        <end position="198"/>
    </location>
</feature>
<evidence type="ECO:0000256" key="3">
    <source>
        <dbReference type="ARBA" id="ARBA00022737"/>
    </source>
</evidence>
<feature type="transmembrane region" description="Helical" evidence="7">
    <location>
        <begin position="42"/>
        <end position="63"/>
    </location>
</feature>
<dbReference type="PANTHER" id="PTHR15263">
    <property type="entry name" value="I-KAPPA-B-LIKE PROTEIN IKBL"/>
    <property type="match status" value="1"/>
</dbReference>
<keyword evidence="5" id="KW-0539">Nucleus</keyword>
<feature type="compositionally biased region" description="Basic residues" evidence="6">
    <location>
        <begin position="161"/>
        <end position="170"/>
    </location>
</feature>
<evidence type="ECO:0000256" key="5">
    <source>
        <dbReference type="ARBA" id="ARBA00023242"/>
    </source>
</evidence>
<dbReference type="PANTHER" id="PTHR15263:SF1">
    <property type="entry name" value="NF-KAPPA-B INHIBITOR-LIKE PROTEIN 1"/>
    <property type="match status" value="1"/>
</dbReference>
<comment type="subcellular location">
    <subcellularLocation>
        <location evidence="1">Nucleus</location>
    </subcellularLocation>
</comment>
<keyword evidence="7" id="KW-0812">Transmembrane</keyword>
<keyword evidence="7" id="KW-1133">Transmembrane helix</keyword>
<reference evidence="8" key="1">
    <citation type="submission" date="2021-01" db="EMBL/GenBank/DDBJ databases">
        <authorList>
            <person name="Corre E."/>
            <person name="Pelletier E."/>
            <person name="Niang G."/>
            <person name="Scheremetjew M."/>
            <person name="Finn R."/>
            <person name="Kale V."/>
            <person name="Holt S."/>
            <person name="Cochrane G."/>
            <person name="Meng A."/>
            <person name="Brown T."/>
            <person name="Cohen L."/>
        </authorList>
    </citation>
    <scope>NUCLEOTIDE SEQUENCE</scope>
    <source>
        <strain evidence="8">CCAC1681</strain>
    </source>
</reference>
<evidence type="ECO:0000256" key="7">
    <source>
        <dbReference type="SAM" id="Phobius"/>
    </source>
</evidence>
<evidence type="ECO:0000256" key="1">
    <source>
        <dbReference type="ARBA" id="ARBA00004123"/>
    </source>
</evidence>
<evidence type="ECO:0000256" key="6">
    <source>
        <dbReference type="SAM" id="MobiDB-lite"/>
    </source>
</evidence>
<keyword evidence="3" id="KW-0677">Repeat</keyword>
<dbReference type="GO" id="GO:0005634">
    <property type="term" value="C:nucleus"/>
    <property type="evidence" value="ECO:0007669"/>
    <property type="project" value="UniProtKB-SubCell"/>
</dbReference>
<proteinExistence type="predicted"/>
<evidence type="ECO:0008006" key="9">
    <source>
        <dbReference type="Google" id="ProtNLM"/>
    </source>
</evidence>